<evidence type="ECO:0000313" key="14">
    <source>
        <dbReference type="Proteomes" id="UP000326924"/>
    </source>
</evidence>
<evidence type="ECO:0000256" key="4">
    <source>
        <dbReference type="ARBA" id="ARBA00012350"/>
    </source>
</evidence>
<dbReference type="FunFam" id="1.50.10.20:FF:000006">
    <property type="entry name" value="Mannan endo-1,6-alpha-mannosidase"/>
    <property type="match status" value="1"/>
</dbReference>
<dbReference type="GO" id="GO:0016052">
    <property type="term" value="P:carbohydrate catabolic process"/>
    <property type="evidence" value="ECO:0007669"/>
    <property type="project" value="InterPro"/>
</dbReference>
<evidence type="ECO:0000256" key="5">
    <source>
        <dbReference type="ARBA" id="ARBA00022729"/>
    </source>
</evidence>
<accession>A0A5J5EF05</accession>
<keyword evidence="7 11" id="KW-0472">Membrane</keyword>
<dbReference type="GO" id="GO:0012505">
    <property type="term" value="C:endomembrane system"/>
    <property type="evidence" value="ECO:0007669"/>
    <property type="project" value="UniProtKB-SubCell"/>
</dbReference>
<dbReference type="OrthoDB" id="4187847at2759"/>
<evidence type="ECO:0000256" key="3">
    <source>
        <dbReference type="ARBA" id="ARBA00009699"/>
    </source>
</evidence>
<dbReference type="InParanoid" id="A0A5J5EF05"/>
<feature type="signal peptide" evidence="12">
    <location>
        <begin position="1"/>
        <end position="20"/>
    </location>
</feature>
<protein>
    <recommendedName>
        <fullName evidence="4 10">Mannan endo-1,6-alpha-mannosidase</fullName>
        <ecNumber evidence="4 10">3.2.1.101</ecNumber>
    </recommendedName>
</protein>
<keyword evidence="11" id="KW-0812">Transmembrane</keyword>
<evidence type="ECO:0000256" key="12">
    <source>
        <dbReference type="SAM" id="SignalP"/>
    </source>
</evidence>
<proteinExistence type="inferred from homology"/>
<dbReference type="PIRSF" id="PIRSF016302">
    <property type="entry name" value="Man_a_manosd"/>
    <property type="match status" value="1"/>
</dbReference>
<keyword evidence="9 10" id="KW-0326">Glycosidase</keyword>
<reference evidence="13 14" key="1">
    <citation type="submission" date="2019-09" db="EMBL/GenBank/DDBJ databases">
        <title>Draft genome of the ectomycorrhizal ascomycete Sphaerosporella brunnea.</title>
        <authorList>
            <consortium name="DOE Joint Genome Institute"/>
            <person name="Benucci G.M."/>
            <person name="Marozzi G."/>
            <person name="Antonielli L."/>
            <person name="Sanchez S."/>
            <person name="Marco P."/>
            <person name="Wang X."/>
            <person name="Falini L.B."/>
            <person name="Barry K."/>
            <person name="Haridas S."/>
            <person name="Lipzen A."/>
            <person name="Labutti K."/>
            <person name="Grigoriev I.V."/>
            <person name="Murat C."/>
            <person name="Martin F."/>
            <person name="Albertini E."/>
            <person name="Donnini D."/>
            <person name="Bonito G."/>
        </authorList>
    </citation>
    <scope>NUCLEOTIDE SEQUENCE [LARGE SCALE GENOMIC DNA]</scope>
    <source>
        <strain evidence="13 14">Sb_GMNB300</strain>
    </source>
</reference>
<keyword evidence="8" id="KW-0325">Glycoprotein</keyword>
<keyword evidence="11" id="KW-1133">Transmembrane helix</keyword>
<dbReference type="Gene3D" id="1.50.10.20">
    <property type="match status" value="1"/>
</dbReference>
<evidence type="ECO:0000256" key="2">
    <source>
        <dbReference type="ARBA" id="ARBA00004308"/>
    </source>
</evidence>
<keyword evidence="5 12" id="KW-0732">Signal</keyword>
<feature type="chain" id="PRO_5023942390" description="Mannan endo-1,6-alpha-mannosidase" evidence="12">
    <location>
        <begin position="21"/>
        <end position="488"/>
    </location>
</feature>
<dbReference type="Proteomes" id="UP000326924">
    <property type="component" value="Unassembled WGS sequence"/>
</dbReference>
<dbReference type="PANTHER" id="PTHR12145:SF36">
    <property type="entry name" value="MANNAN ENDO-1,6-ALPHA-MANNOSIDASE DCW1"/>
    <property type="match status" value="1"/>
</dbReference>
<comment type="catalytic activity">
    <reaction evidence="1 10">
        <text>Random hydrolysis of (1-&gt;6)-alpha-D-mannosidic linkages in unbranched (1-&gt;6)-mannans.</text>
        <dbReference type="EC" id="3.2.1.101"/>
    </reaction>
</comment>
<dbReference type="InterPro" id="IPR005198">
    <property type="entry name" value="Glyco_hydro_76"/>
</dbReference>
<evidence type="ECO:0000256" key="10">
    <source>
        <dbReference type="PIRNR" id="PIRNR016302"/>
    </source>
</evidence>
<keyword evidence="14" id="KW-1185">Reference proteome</keyword>
<dbReference type="GO" id="GO:0008496">
    <property type="term" value="F:mannan endo-1,6-alpha-mannosidase activity"/>
    <property type="evidence" value="ECO:0007669"/>
    <property type="project" value="UniProtKB-UniRule"/>
</dbReference>
<evidence type="ECO:0000256" key="6">
    <source>
        <dbReference type="ARBA" id="ARBA00022801"/>
    </source>
</evidence>
<keyword evidence="6 10" id="KW-0378">Hydrolase</keyword>
<evidence type="ECO:0000256" key="9">
    <source>
        <dbReference type="ARBA" id="ARBA00023295"/>
    </source>
</evidence>
<dbReference type="PANTHER" id="PTHR12145">
    <property type="entry name" value="MANNAN ENDO-1,6-ALPHA-MANNOSIDASE DCW1"/>
    <property type="match status" value="1"/>
</dbReference>
<comment type="similarity">
    <text evidence="3 10">Belongs to the glycosyl hydrolase 76 family.</text>
</comment>
<organism evidence="13 14">
    <name type="scientific">Sphaerosporella brunnea</name>
    <dbReference type="NCBI Taxonomy" id="1250544"/>
    <lineage>
        <taxon>Eukaryota</taxon>
        <taxon>Fungi</taxon>
        <taxon>Dikarya</taxon>
        <taxon>Ascomycota</taxon>
        <taxon>Pezizomycotina</taxon>
        <taxon>Pezizomycetes</taxon>
        <taxon>Pezizales</taxon>
        <taxon>Pyronemataceae</taxon>
        <taxon>Sphaerosporella</taxon>
    </lineage>
</organism>
<evidence type="ECO:0000256" key="1">
    <source>
        <dbReference type="ARBA" id="ARBA00001452"/>
    </source>
</evidence>
<dbReference type="Pfam" id="PF03663">
    <property type="entry name" value="Glyco_hydro_76"/>
    <property type="match status" value="1"/>
</dbReference>
<comment type="subcellular location">
    <subcellularLocation>
        <location evidence="2">Endomembrane system</location>
    </subcellularLocation>
</comment>
<comment type="caution">
    <text evidence="13">The sequence shown here is derived from an EMBL/GenBank/DDBJ whole genome shotgun (WGS) entry which is preliminary data.</text>
</comment>
<evidence type="ECO:0000313" key="13">
    <source>
        <dbReference type="EMBL" id="KAA8894255.1"/>
    </source>
</evidence>
<gene>
    <name evidence="13" type="ORF">FN846DRAFT_1001158</name>
</gene>
<dbReference type="AlphaFoldDB" id="A0A5J5EF05"/>
<dbReference type="EC" id="3.2.1.101" evidence="4 10"/>
<sequence>MKLSSLFSLLPLFSTARAIALNVNDTASVKAAAGIAAAKLRALYPNTESWFIPGEFGLIQTADGANDQGYYWWEAGAAMGAWIDYWAYTGDDQYNSIVSEAMLFQVGPDQDYQPPNQTLALGNDDQAFWGIAALAAAERGFPDPPKDQPQWLALAQAVFNRQASRWDAASCGGGLRWQVTTSNKGYDYKNSVSNGLFFQIGARLARYTGNSTYADWAEKTYSWVKGNGLISSSYQIFDGSHIPECVVSSKIQWTYNAGVFLAGAVSIYDYYLARSPALNTTQTDKQEYWKNETMNILMATDEPFFNRNDGTPNIMRESACEAPPPYTRTPTCNTDQRSFKAYLSRFFAMSYQLAPFTRDYIMPRLQASAAAAALSCTGGVDGETCGLSWIMQKYDGSPYGIAKGGVGEHMAAMEVFGALLVPDLKLPNTLATGTSKGNVNAGTGNDAFGSSYAIQTGPTTTGDRAGAGILTTICLGALLGLTYWLIRE</sequence>
<dbReference type="GO" id="GO:0009272">
    <property type="term" value="P:fungal-type cell wall biogenesis"/>
    <property type="evidence" value="ECO:0007669"/>
    <property type="project" value="TreeGrafter"/>
</dbReference>
<feature type="transmembrane region" description="Helical" evidence="11">
    <location>
        <begin position="465"/>
        <end position="486"/>
    </location>
</feature>
<evidence type="ECO:0000256" key="7">
    <source>
        <dbReference type="ARBA" id="ARBA00023136"/>
    </source>
</evidence>
<evidence type="ECO:0000256" key="11">
    <source>
        <dbReference type="SAM" id="Phobius"/>
    </source>
</evidence>
<dbReference type="SUPFAM" id="SSF48208">
    <property type="entry name" value="Six-hairpin glycosidases"/>
    <property type="match status" value="1"/>
</dbReference>
<dbReference type="InterPro" id="IPR008928">
    <property type="entry name" value="6-hairpin_glycosidase_sf"/>
</dbReference>
<dbReference type="EMBL" id="VXIS01000354">
    <property type="protein sequence ID" value="KAA8894255.1"/>
    <property type="molecule type" value="Genomic_DNA"/>
</dbReference>
<name>A0A5J5EF05_9PEZI</name>
<evidence type="ECO:0000256" key="8">
    <source>
        <dbReference type="ARBA" id="ARBA00023180"/>
    </source>
</evidence>
<dbReference type="InterPro" id="IPR014480">
    <property type="entry name" value="Mannan-1_6-alpha_mannosidase"/>
</dbReference>